<proteinExistence type="predicted"/>
<sequence length="274" mass="32218">MIDTHVHVFPDKILWRLYAWIEKKHKSKATVELDVDSVIGKLQSMGVEHFFNLTHSITPEMTEILAEWNVKLKGMMDCHAFTGFHQNNDTEELYRIFELGIDGLKLHPPVQRLYPDGREALEIYEILDELGKPLVIHTGYFLDNGFKYTLPEFYEPLAYSYSFPVILAHMMVGKTEHLPRFLDARNNIYSDTSLAFIRVEITDPHSGEKVRFYSDDVREVVMQYPDRILYGSEIPVIWVDPDETLRTLNEEFDEDTVIRITRKNPEKFIRKYLE</sequence>
<dbReference type="Gene3D" id="3.20.20.140">
    <property type="entry name" value="Metal-dependent hydrolases"/>
    <property type="match status" value="1"/>
</dbReference>
<feature type="domain" description="Amidohydrolase-related" evidence="2">
    <location>
        <begin position="2"/>
        <end position="270"/>
    </location>
</feature>
<keyword evidence="1" id="KW-0456">Lyase</keyword>
<dbReference type="InterPro" id="IPR006680">
    <property type="entry name" value="Amidohydro-rel"/>
</dbReference>
<dbReference type="PANTHER" id="PTHR21240">
    <property type="entry name" value="2-AMINO-3-CARBOXYLMUCONATE-6-SEMIALDEHYDE DECARBOXYLASE"/>
    <property type="match status" value="1"/>
</dbReference>
<evidence type="ECO:0000259" key="2">
    <source>
        <dbReference type="Pfam" id="PF04909"/>
    </source>
</evidence>
<name>A0ABZ3H4D5_GEOAI</name>
<gene>
    <name evidence="3" type="ORF">LPQ35_10350</name>
</gene>
<dbReference type="GeneID" id="90450099"/>
<dbReference type="Proteomes" id="UP001492541">
    <property type="component" value="Chromosome"/>
</dbReference>
<reference evidence="3 4" key="1">
    <citation type="submission" date="2021-11" db="EMBL/GenBank/DDBJ databases">
        <title>Whole genome of Geoglobus acetivorans.</title>
        <authorList>
            <person name="Liu D."/>
        </authorList>
    </citation>
    <scope>NUCLEOTIDE SEQUENCE [LARGE SCALE GENOMIC DNA]</scope>
    <source>
        <strain evidence="3 4">SBH6</strain>
    </source>
</reference>
<evidence type="ECO:0000313" key="4">
    <source>
        <dbReference type="Proteomes" id="UP001492541"/>
    </source>
</evidence>
<dbReference type="RefSeq" id="WP_193807134.1">
    <property type="nucleotide sequence ID" value="NZ_CP087714.1"/>
</dbReference>
<keyword evidence="4" id="KW-1185">Reference proteome</keyword>
<accession>A0ABZ3H4D5</accession>
<evidence type="ECO:0000256" key="1">
    <source>
        <dbReference type="ARBA" id="ARBA00023239"/>
    </source>
</evidence>
<dbReference type="CDD" id="cd01292">
    <property type="entry name" value="metallo-dependent_hydrolases"/>
    <property type="match status" value="1"/>
</dbReference>
<organism evidence="3 4">
    <name type="scientific">Geoglobus acetivorans</name>
    <dbReference type="NCBI Taxonomy" id="565033"/>
    <lineage>
        <taxon>Archaea</taxon>
        <taxon>Methanobacteriati</taxon>
        <taxon>Methanobacteriota</taxon>
        <taxon>Archaeoglobi</taxon>
        <taxon>Archaeoglobales</taxon>
        <taxon>Archaeoglobaceae</taxon>
        <taxon>Geoglobus</taxon>
    </lineage>
</organism>
<dbReference type="PANTHER" id="PTHR21240:SF28">
    <property type="entry name" value="ISO-OROTATE DECARBOXYLASE (EUROFUNG)"/>
    <property type="match status" value="1"/>
</dbReference>
<dbReference type="SUPFAM" id="SSF51556">
    <property type="entry name" value="Metallo-dependent hydrolases"/>
    <property type="match status" value="1"/>
</dbReference>
<dbReference type="Pfam" id="PF04909">
    <property type="entry name" value="Amidohydro_2"/>
    <property type="match status" value="1"/>
</dbReference>
<evidence type="ECO:0000313" key="3">
    <source>
        <dbReference type="EMBL" id="XAT63643.1"/>
    </source>
</evidence>
<dbReference type="EMBL" id="CP087714">
    <property type="protein sequence ID" value="XAT63643.1"/>
    <property type="molecule type" value="Genomic_DNA"/>
</dbReference>
<dbReference type="InterPro" id="IPR032465">
    <property type="entry name" value="ACMSD"/>
</dbReference>
<protein>
    <submittedName>
        <fullName evidence="3">Amidohydrolase</fullName>
    </submittedName>
</protein>
<dbReference type="InterPro" id="IPR032466">
    <property type="entry name" value="Metal_Hydrolase"/>
</dbReference>